<feature type="transmembrane region" description="Helical" evidence="1">
    <location>
        <begin position="48"/>
        <end position="70"/>
    </location>
</feature>
<name>A0ABU8HJ11_9BACI</name>
<keyword evidence="1" id="KW-0812">Transmembrane</keyword>
<keyword evidence="1" id="KW-0472">Membrane</keyword>
<protein>
    <recommendedName>
        <fullName evidence="4">RND transporter</fullName>
    </recommendedName>
</protein>
<comment type="caution">
    <text evidence="2">The sequence shown here is derived from an EMBL/GenBank/DDBJ whole genome shotgun (WGS) entry which is preliminary data.</text>
</comment>
<evidence type="ECO:0008006" key="4">
    <source>
        <dbReference type="Google" id="ProtNLM"/>
    </source>
</evidence>
<sequence>MENKKQLQKINWVVFATLVVIFVLFSYNQTINTVTSSSLDGPQSRIDFGMSGFSTSFLIILLFLSALLVIGWKRLFPFNVPIAIVLLGFYFQFLFIIFTTGWIGFAGTFILAICVAVSLIMIISYAIYLLKYKEESRVK</sequence>
<dbReference type="Proteomes" id="UP001312865">
    <property type="component" value="Unassembled WGS sequence"/>
</dbReference>
<proteinExistence type="predicted"/>
<feature type="transmembrane region" description="Helical" evidence="1">
    <location>
        <begin position="12"/>
        <end position="28"/>
    </location>
</feature>
<accession>A0ABU8HJ11</accession>
<keyword evidence="3" id="KW-1185">Reference proteome</keyword>
<keyword evidence="1" id="KW-1133">Transmembrane helix</keyword>
<gene>
    <name evidence="2" type="ORF">WAK64_19610</name>
</gene>
<feature type="transmembrane region" description="Helical" evidence="1">
    <location>
        <begin position="82"/>
        <end position="103"/>
    </location>
</feature>
<evidence type="ECO:0000313" key="2">
    <source>
        <dbReference type="EMBL" id="MEI5909262.1"/>
    </source>
</evidence>
<reference evidence="2 3" key="1">
    <citation type="journal article" date="2018" name="J. Microbiol.">
        <title>Bacillus spongiae sp. nov., isolated from sponge of Jeju Island.</title>
        <authorList>
            <person name="Lee G.E."/>
            <person name="Im W.T."/>
            <person name="Park J.S."/>
        </authorList>
    </citation>
    <scope>NUCLEOTIDE SEQUENCE [LARGE SCALE GENOMIC DNA]</scope>
    <source>
        <strain evidence="2 3">135PIL107-10</strain>
    </source>
</reference>
<evidence type="ECO:0000256" key="1">
    <source>
        <dbReference type="SAM" id="Phobius"/>
    </source>
</evidence>
<organism evidence="2 3">
    <name type="scientific">Bacillus spongiae</name>
    <dbReference type="NCBI Taxonomy" id="2683610"/>
    <lineage>
        <taxon>Bacteria</taxon>
        <taxon>Bacillati</taxon>
        <taxon>Bacillota</taxon>
        <taxon>Bacilli</taxon>
        <taxon>Bacillales</taxon>
        <taxon>Bacillaceae</taxon>
        <taxon>Bacillus</taxon>
    </lineage>
</organism>
<feature type="transmembrane region" description="Helical" evidence="1">
    <location>
        <begin position="109"/>
        <end position="130"/>
    </location>
</feature>
<dbReference type="RefSeq" id="WP_336588702.1">
    <property type="nucleotide sequence ID" value="NZ_JBBAXC010000022.1"/>
</dbReference>
<dbReference type="EMBL" id="JBBAXC010000022">
    <property type="protein sequence ID" value="MEI5909262.1"/>
    <property type="molecule type" value="Genomic_DNA"/>
</dbReference>
<evidence type="ECO:0000313" key="3">
    <source>
        <dbReference type="Proteomes" id="UP001312865"/>
    </source>
</evidence>